<evidence type="ECO:0000256" key="3">
    <source>
        <dbReference type="ARBA" id="ARBA00023163"/>
    </source>
</evidence>
<proteinExistence type="predicted"/>
<dbReference type="PROSITE" id="PS50110">
    <property type="entry name" value="RESPONSE_REGULATORY"/>
    <property type="match status" value="1"/>
</dbReference>
<dbReference type="SUPFAM" id="SSF52172">
    <property type="entry name" value="CheY-like"/>
    <property type="match status" value="1"/>
</dbReference>
<dbReference type="EMBL" id="WNKS01000017">
    <property type="protein sequence ID" value="MTV32483.1"/>
    <property type="molecule type" value="Genomic_DNA"/>
</dbReference>
<dbReference type="Pfam" id="PF00072">
    <property type="entry name" value="Response_reg"/>
    <property type="match status" value="1"/>
</dbReference>
<sequence length="130" mass="14002">MGSLAERLEVTVVDDTAVSRALIIDALEQIGITRIAQAKDGNQALRDILAKPTHLVISDMNMPGMDGLALLKKLRETPATARIGFILVTGSPDKTLVERGKALQLNNYVAKPFTVDAVRKAIEAVVGRLQ</sequence>
<dbReference type="PANTHER" id="PTHR44591:SF3">
    <property type="entry name" value="RESPONSE REGULATORY DOMAIN-CONTAINING PROTEIN"/>
    <property type="match status" value="1"/>
</dbReference>
<dbReference type="InterPro" id="IPR011006">
    <property type="entry name" value="CheY-like_superfamily"/>
</dbReference>
<dbReference type="AlphaFoldDB" id="A0A6N8DTG4"/>
<gene>
    <name evidence="6" type="ORF">GJ654_15970</name>
</gene>
<dbReference type="InterPro" id="IPR050595">
    <property type="entry name" value="Bact_response_regulator"/>
</dbReference>
<accession>A0A6N8DTG4</accession>
<dbReference type="PANTHER" id="PTHR44591">
    <property type="entry name" value="STRESS RESPONSE REGULATOR PROTEIN 1"/>
    <property type="match status" value="1"/>
</dbReference>
<comment type="caution">
    <text evidence="6">The sequence shown here is derived from an EMBL/GenBank/DDBJ whole genome shotgun (WGS) entry which is preliminary data.</text>
</comment>
<name>A0A6N8DTG4_RHOAC</name>
<dbReference type="OrthoDB" id="9786548at2"/>
<evidence type="ECO:0000256" key="1">
    <source>
        <dbReference type="ARBA" id="ARBA00022553"/>
    </source>
</evidence>
<dbReference type="Proteomes" id="UP000439113">
    <property type="component" value="Unassembled WGS sequence"/>
</dbReference>
<evidence type="ECO:0000259" key="5">
    <source>
        <dbReference type="PROSITE" id="PS50110"/>
    </source>
</evidence>
<dbReference type="GO" id="GO:0000160">
    <property type="term" value="P:phosphorelay signal transduction system"/>
    <property type="evidence" value="ECO:0007669"/>
    <property type="project" value="InterPro"/>
</dbReference>
<reference evidence="6 7" key="1">
    <citation type="submission" date="2019-11" db="EMBL/GenBank/DDBJ databases">
        <title>Whole-genome sequence of a Rhodoblastus acidophilus DSM 142.</title>
        <authorList>
            <person name="Kyndt J.A."/>
            <person name="Meyer T.E."/>
        </authorList>
    </citation>
    <scope>NUCLEOTIDE SEQUENCE [LARGE SCALE GENOMIC DNA]</scope>
    <source>
        <strain evidence="6 7">DSM 142</strain>
    </source>
</reference>
<dbReference type="SMART" id="SM00448">
    <property type="entry name" value="REC"/>
    <property type="match status" value="1"/>
</dbReference>
<feature type="domain" description="Response regulatory" evidence="5">
    <location>
        <begin position="9"/>
        <end position="126"/>
    </location>
</feature>
<evidence type="ECO:0000256" key="2">
    <source>
        <dbReference type="ARBA" id="ARBA00023015"/>
    </source>
</evidence>
<protein>
    <submittedName>
        <fullName evidence="6">Response regulator</fullName>
    </submittedName>
</protein>
<dbReference type="Gene3D" id="3.40.50.2300">
    <property type="match status" value="1"/>
</dbReference>
<evidence type="ECO:0000256" key="4">
    <source>
        <dbReference type="PROSITE-ProRule" id="PRU00169"/>
    </source>
</evidence>
<keyword evidence="1 4" id="KW-0597">Phosphoprotein</keyword>
<dbReference type="RefSeq" id="WP_155447174.1">
    <property type="nucleotide sequence ID" value="NZ_JAOQNR010000017.1"/>
</dbReference>
<keyword evidence="2" id="KW-0805">Transcription regulation</keyword>
<organism evidence="6 7">
    <name type="scientific">Rhodoblastus acidophilus</name>
    <name type="common">Rhodopseudomonas acidophila</name>
    <dbReference type="NCBI Taxonomy" id="1074"/>
    <lineage>
        <taxon>Bacteria</taxon>
        <taxon>Pseudomonadati</taxon>
        <taxon>Pseudomonadota</taxon>
        <taxon>Alphaproteobacteria</taxon>
        <taxon>Hyphomicrobiales</taxon>
        <taxon>Rhodoblastaceae</taxon>
        <taxon>Rhodoblastus</taxon>
    </lineage>
</organism>
<evidence type="ECO:0000313" key="7">
    <source>
        <dbReference type="Proteomes" id="UP000439113"/>
    </source>
</evidence>
<keyword evidence="3" id="KW-0804">Transcription</keyword>
<evidence type="ECO:0000313" key="6">
    <source>
        <dbReference type="EMBL" id="MTV32483.1"/>
    </source>
</evidence>
<feature type="modified residue" description="4-aspartylphosphate" evidence="4">
    <location>
        <position position="59"/>
    </location>
</feature>
<dbReference type="InterPro" id="IPR001789">
    <property type="entry name" value="Sig_transdc_resp-reg_receiver"/>
</dbReference>